<gene>
    <name evidence="1" type="ORF">GALL_229400</name>
</gene>
<evidence type="ECO:0008006" key="2">
    <source>
        <dbReference type="Google" id="ProtNLM"/>
    </source>
</evidence>
<dbReference type="PANTHER" id="PTHR17985">
    <property type="entry name" value="SER/THR-RICH PROTEIN T10 IN DGCR REGION"/>
    <property type="match status" value="1"/>
</dbReference>
<sequence length="248" mass="26964">MCTVVVLRRPNSPWPLLAAANRDEMAGRPWRSPGRHWPDRAEVVAGRDDLAGGSWLGLNDTGVMAAMLNRMGTLGPEAGKRSRGELVLEALDHADADAAVRALTDLRAAAYRPFNMLVADNRDAFWLRADGARLNVTPLAEGFSMLTAFELNDESDPRIRAFLPRFRAAPPPDPDQDDWQAWQTLLATRAPSGSLNREDGLSFQLDNGFGTRSAALLALPAMHRAGVRPRFLFAAGAPGETPFLPVTA</sequence>
<dbReference type="PANTHER" id="PTHR17985:SF8">
    <property type="entry name" value="TRANSPORT AND GOLGI ORGANIZATION PROTEIN 2 HOMOLOG"/>
    <property type="match status" value="1"/>
</dbReference>
<dbReference type="EMBL" id="MLJW01000173">
    <property type="protein sequence ID" value="OIQ95132.1"/>
    <property type="molecule type" value="Genomic_DNA"/>
</dbReference>
<evidence type="ECO:0000313" key="1">
    <source>
        <dbReference type="EMBL" id="OIQ95132.1"/>
    </source>
</evidence>
<protein>
    <recommendedName>
        <fullName evidence="2">NRDE family protein</fullName>
    </recommendedName>
</protein>
<organism evidence="1">
    <name type="scientific">mine drainage metagenome</name>
    <dbReference type="NCBI Taxonomy" id="410659"/>
    <lineage>
        <taxon>unclassified sequences</taxon>
        <taxon>metagenomes</taxon>
        <taxon>ecological metagenomes</taxon>
    </lineage>
</organism>
<accession>A0A1J5RST2</accession>
<reference evidence="1" key="1">
    <citation type="submission" date="2016-10" db="EMBL/GenBank/DDBJ databases">
        <title>Sequence of Gallionella enrichment culture.</title>
        <authorList>
            <person name="Poehlein A."/>
            <person name="Muehling M."/>
            <person name="Daniel R."/>
        </authorList>
    </citation>
    <scope>NUCLEOTIDE SEQUENCE</scope>
</reference>
<dbReference type="Gene3D" id="3.60.60.10">
    <property type="entry name" value="Penicillin V Acylase, Chain A"/>
    <property type="match status" value="1"/>
</dbReference>
<dbReference type="AlphaFoldDB" id="A0A1J5RST2"/>
<proteinExistence type="predicted"/>
<name>A0A1J5RST2_9ZZZZ</name>
<dbReference type="Pfam" id="PF05742">
    <property type="entry name" value="TANGO2"/>
    <property type="match status" value="1"/>
</dbReference>
<dbReference type="InterPro" id="IPR008551">
    <property type="entry name" value="TANGO2"/>
</dbReference>
<comment type="caution">
    <text evidence="1">The sequence shown here is derived from an EMBL/GenBank/DDBJ whole genome shotgun (WGS) entry which is preliminary data.</text>
</comment>